<evidence type="ECO:0000313" key="7">
    <source>
        <dbReference type="EMBL" id="MEL1244022.1"/>
    </source>
</evidence>
<evidence type="ECO:0000256" key="1">
    <source>
        <dbReference type="ARBA" id="ARBA00022617"/>
    </source>
</evidence>
<organism evidence="7 8">
    <name type="scientific">Flavobacterium arundinis</name>
    <dbReference type="NCBI Taxonomy" id="3139143"/>
    <lineage>
        <taxon>Bacteria</taxon>
        <taxon>Pseudomonadati</taxon>
        <taxon>Bacteroidota</taxon>
        <taxon>Flavobacteriia</taxon>
        <taxon>Flavobacteriales</taxon>
        <taxon>Flavobacteriaceae</taxon>
        <taxon>Flavobacterium</taxon>
    </lineage>
</organism>
<dbReference type="PROSITE" id="PS51007">
    <property type="entry name" value="CYTC"/>
    <property type="match status" value="1"/>
</dbReference>
<feature type="transmembrane region" description="Helical" evidence="5">
    <location>
        <begin position="198"/>
        <end position="218"/>
    </location>
</feature>
<accession>A0ABU9HV43</accession>
<dbReference type="Gene3D" id="1.10.760.10">
    <property type="entry name" value="Cytochrome c-like domain"/>
    <property type="match status" value="1"/>
</dbReference>
<protein>
    <submittedName>
        <fullName evidence="7">Cytochrome c</fullName>
    </submittedName>
</protein>
<name>A0ABU9HV43_9FLAO</name>
<feature type="transmembrane region" description="Helical" evidence="5">
    <location>
        <begin position="114"/>
        <end position="134"/>
    </location>
</feature>
<keyword evidence="5" id="KW-0472">Membrane</keyword>
<evidence type="ECO:0000256" key="5">
    <source>
        <dbReference type="SAM" id="Phobius"/>
    </source>
</evidence>
<gene>
    <name evidence="7" type="ORF">AAEO56_07100</name>
</gene>
<dbReference type="InterPro" id="IPR036909">
    <property type="entry name" value="Cyt_c-like_dom_sf"/>
</dbReference>
<dbReference type="RefSeq" id="WP_341696334.1">
    <property type="nucleotide sequence ID" value="NZ_JBBYHR010000003.1"/>
</dbReference>
<feature type="transmembrane region" description="Helical" evidence="5">
    <location>
        <begin position="304"/>
        <end position="325"/>
    </location>
</feature>
<feature type="transmembrane region" description="Helical" evidence="5">
    <location>
        <begin position="239"/>
        <end position="261"/>
    </location>
</feature>
<keyword evidence="5" id="KW-0812">Transmembrane</keyword>
<evidence type="ECO:0000256" key="2">
    <source>
        <dbReference type="ARBA" id="ARBA00022723"/>
    </source>
</evidence>
<keyword evidence="3 4" id="KW-0408">Iron</keyword>
<feature type="transmembrane region" description="Helical" evidence="5">
    <location>
        <begin position="29"/>
        <end position="58"/>
    </location>
</feature>
<evidence type="ECO:0000259" key="6">
    <source>
        <dbReference type="PROSITE" id="PS51007"/>
    </source>
</evidence>
<feature type="domain" description="Cytochrome c" evidence="6">
    <location>
        <begin position="368"/>
        <end position="449"/>
    </location>
</feature>
<feature type="transmembrane region" description="Helical" evidence="5">
    <location>
        <begin position="87"/>
        <end position="108"/>
    </location>
</feature>
<reference evidence="7 8" key="1">
    <citation type="submission" date="2024-04" db="EMBL/GenBank/DDBJ databases">
        <title>Flavobacterium sp. DGU11 16S ribosomal RNA gene Genome sequencing and assembly.</title>
        <authorList>
            <person name="Park S."/>
        </authorList>
    </citation>
    <scope>NUCLEOTIDE SEQUENCE [LARGE SCALE GENOMIC DNA]</scope>
    <source>
        <strain evidence="7 8">DGU11</strain>
    </source>
</reference>
<feature type="transmembrane region" description="Helical" evidence="5">
    <location>
        <begin position="146"/>
        <end position="166"/>
    </location>
</feature>
<evidence type="ECO:0000256" key="3">
    <source>
        <dbReference type="ARBA" id="ARBA00023004"/>
    </source>
</evidence>
<evidence type="ECO:0000256" key="4">
    <source>
        <dbReference type="PROSITE-ProRule" id="PRU00433"/>
    </source>
</evidence>
<feature type="transmembrane region" description="Helical" evidence="5">
    <location>
        <begin position="267"/>
        <end position="292"/>
    </location>
</feature>
<dbReference type="Proteomes" id="UP001464555">
    <property type="component" value="Unassembled WGS sequence"/>
</dbReference>
<sequence length="449" mass="50195">MNNSLLILLQASQTPVPKDIPLPLPLPEWLLVIILVISFLAHIIFVNLMLGGSLLTLWAEVKGLKDKRYDHLAKEIAATITVNKSMAVVLGVAPLLSINVLYTVYFYSANALTGLMWIAVIPLVTAAFLLTYLHKYTWKLMENNKALHIAIMAFAVAIFLFIPFIFLTNINLMLFPEKWALVKGFLDALMLPNVFPRYLHFIFASLSVTGLFLFWYMSRKSYPFDELMPGFTRYDIQRKGYSLALTASVAQFMIGPIVLLTLPSKGIGWNLILVIVAGAAIALPAMWMIWKALTGQKEQMANSFYKVALLLGITVVFMGSGRHIYRSNALEKHRELVAAKTKDFAKARKQALANSNEKAEKEAGASLSGAEKGEKIFKQNCAACHKPHEKLVGPPVTEMASIYKGDVEGLKKWIRTPGKKRPDYPQMPGFPQINDGDMQNLTEYILTIK</sequence>
<keyword evidence="8" id="KW-1185">Reference proteome</keyword>
<proteinExistence type="predicted"/>
<keyword evidence="5" id="KW-1133">Transmembrane helix</keyword>
<comment type="caution">
    <text evidence="7">The sequence shown here is derived from an EMBL/GenBank/DDBJ whole genome shotgun (WGS) entry which is preliminary data.</text>
</comment>
<evidence type="ECO:0000313" key="8">
    <source>
        <dbReference type="Proteomes" id="UP001464555"/>
    </source>
</evidence>
<keyword evidence="2 4" id="KW-0479">Metal-binding</keyword>
<dbReference type="EMBL" id="JBBYHR010000003">
    <property type="protein sequence ID" value="MEL1244022.1"/>
    <property type="molecule type" value="Genomic_DNA"/>
</dbReference>
<dbReference type="InterPro" id="IPR009056">
    <property type="entry name" value="Cyt_c-like_dom"/>
</dbReference>
<keyword evidence="1 4" id="KW-0349">Heme</keyword>
<dbReference type="Pfam" id="PF00034">
    <property type="entry name" value="Cytochrom_C"/>
    <property type="match status" value="1"/>
</dbReference>
<dbReference type="SUPFAM" id="SSF46626">
    <property type="entry name" value="Cytochrome c"/>
    <property type="match status" value="1"/>
</dbReference>